<dbReference type="Pfam" id="PF07963">
    <property type="entry name" value="N_methyl"/>
    <property type="match status" value="1"/>
</dbReference>
<dbReference type="EMBL" id="CP063458">
    <property type="protein sequence ID" value="QOV90113.1"/>
    <property type="molecule type" value="Genomic_DNA"/>
</dbReference>
<dbReference type="RefSeq" id="WP_206293185.1">
    <property type="nucleotide sequence ID" value="NZ_CP063458.1"/>
</dbReference>
<accession>A0A7M2WXI1</accession>
<evidence type="ECO:0000313" key="2">
    <source>
        <dbReference type="Proteomes" id="UP000593765"/>
    </source>
</evidence>
<name>A0A7M2WXI1_9BACT</name>
<proteinExistence type="predicted"/>
<sequence>MYPAAPILCSHRRRHGLSMAEMLISIAITSMLLSGLATAFVTSADVVEQNDQFFRATQASRVTLNQILVECRRADALQCSNTGTYNYFDVIRPEEVLDTNEVFRRYQFDAANKQITMTIHYNDNTTSPAYVMVRHVEAAEFGPPQTGKDSNNAVVVQRLPVVLTVKVGKNVVTLNGAAGPRRAMSF</sequence>
<dbReference type="InterPro" id="IPR012902">
    <property type="entry name" value="N_methyl_site"/>
</dbReference>
<protein>
    <submittedName>
        <fullName evidence="1">Prepilin-type N-terminal cleavage/methylation domain-containing protein</fullName>
    </submittedName>
</protein>
<evidence type="ECO:0000313" key="1">
    <source>
        <dbReference type="EMBL" id="QOV90113.1"/>
    </source>
</evidence>
<dbReference type="Proteomes" id="UP000593765">
    <property type="component" value="Chromosome"/>
</dbReference>
<gene>
    <name evidence="1" type="ORF">IPV69_01700</name>
</gene>
<dbReference type="KEGG" id="hbs:IPV69_01700"/>
<dbReference type="AlphaFoldDB" id="A0A7M2WXI1"/>
<reference evidence="1 2" key="1">
    <citation type="submission" date="2020-10" db="EMBL/GenBank/DDBJ databases">
        <title>Wide distribution of Phycisphaera-like planctomycetes from WD2101 soil group in peatlands and genome analysis of the first cultivated representative.</title>
        <authorList>
            <person name="Dedysh S.N."/>
            <person name="Beletsky A.V."/>
            <person name="Ivanova A."/>
            <person name="Kulichevskaya I.S."/>
            <person name="Suzina N.E."/>
            <person name="Philippov D.A."/>
            <person name="Rakitin A.L."/>
            <person name="Mardanov A.V."/>
            <person name="Ravin N.V."/>
        </authorList>
    </citation>
    <scope>NUCLEOTIDE SEQUENCE [LARGE SCALE GENOMIC DNA]</scope>
    <source>
        <strain evidence="1 2">M1803</strain>
    </source>
</reference>
<organism evidence="1 2">
    <name type="scientific">Humisphaera borealis</name>
    <dbReference type="NCBI Taxonomy" id="2807512"/>
    <lineage>
        <taxon>Bacteria</taxon>
        <taxon>Pseudomonadati</taxon>
        <taxon>Planctomycetota</taxon>
        <taxon>Phycisphaerae</taxon>
        <taxon>Tepidisphaerales</taxon>
        <taxon>Tepidisphaeraceae</taxon>
        <taxon>Humisphaera</taxon>
    </lineage>
</organism>
<keyword evidence="2" id="KW-1185">Reference proteome</keyword>